<name>A0A382VK52_9ZZZZ</name>
<sequence length="91" mass="10206">MSAAAEVTYVKVNTEVVLDYDTKNQKFSDEAVVTDAKSLTYTLNIINTVFADDLRWPYYSALLNGAPMNTHALLWDGILNPRYEDVTITVS</sequence>
<dbReference type="AlphaFoldDB" id="A0A382VK52"/>
<protein>
    <submittedName>
        <fullName evidence="1">Uncharacterized protein</fullName>
    </submittedName>
</protein>
<organism evidence="1">
    <name type="scientific">marine metagenome</name>
    <dbReference type="NCBI Taxonomy" id="408172"/>
    <lineage>
        <taxon>unclassified sequences</taxon>
        <taxon>metagenomes</taxon>
        <taxon>ecological metagenomes</taxon>
    </lineage>
</organism>
<evidence type="ECO:0000313" key="1">
    <source>
        <dbReference type="EMBL" id="SVD46834.1"/>
    </source>
</evidence>
<accession>A0A382VK52</accession>
<dbReference type="EMBL" id="UINC01152582">
    <property type="protein sequence ID" value="SVD46834.1"/>
    <property type="molecule type" value="Genomic_DNA"/>
</dbReference>
<proteinExistence type="predicted"/>
<reference evidence="1" key="1">
    <citation type="submission" date="2018-05" db="EMBL/GenBank/DDBJ databases">
        <authorList>
            <person name="Lanie J.A."/>
            <person name="Ng W.-L."/>
            <person name="Kazmierczak K.M."/>
            <person name="Andrzejewski T.M."/>
            <person name="Davidsen T.M."/>
            <person name="Wayne K.J."/>
            <person name="Tettelin H."/>
            <person name="Glass J.I."/>
            <person name="Rusch D."/>
            <person name="Podicherti R."/>
            <person name="Tsui H.-C.T."/>
            <person name="Winkler M.E."/>
        </authorList>
    </citation>
    <scope>NUCLEOTIDE SEQUENCE</scope>
</reference>
<gene>
    <name evidence="1" type="ORF">METZ01_LOCUS399688</name>
</gene>